<evidence type="ECO:0000313" key="3">
    <source>
        <dbReference type="Proteomes" id="UP000007174"/>
    </source>
</evidence>
<sequence>MTGLANSQVTCSSNEYIHFNPPANETCEDYMSNYIGAMGGYLEDPTARTDCSFCSIENTNAFLTSISSNFDNRWRDFGIGMVYIFVNIFAALGLYWLLRMPKGRKKA</sequence>
<feature type="transmembrane region" description="Helical" evidence="1">
    <location>
        <begin position="77"/>
        <end position="98"/>
    </location>
</feature>
<name>H1VW63_COLHI</name>
<dbReference type="eggNOG" id="KOG0065">
    <property type="taxonomic scope" value="Eukaryota"/>
</dbReference>
<proteinExistence type="predicted"/>
<protein>
    <submittedName>
        <fullName evidence="2">ABC transporter</fullName>
    </submittedName>
</protein>
<evidence type="ECO:0000256" key="1">
    <source>
        <dbReference type="SAM" id="Phobius"/>
    </source>
</evidence>
<keyword evidence="1" id="KW-0812">Transmembrane</keyword>
<reference evidence="3" key="1">
    <citation type="journal article" date="2012" name="Nat. Genet.">
        <title>Lifestyle transitions in plant pathogenic Colletotrichum fungi deciphered by genome and transcriptome analyses.</title>
        <authorList>
            <person name="O'Connell R.J."/>
            <person name="Thon M.R."/>
            <person name="Hacquard S."/>
            <person name="Amyotte S.G."/>
            <person name="Kleemann J."/>
            <person name="Torres M.F."/>
            <person name="Damm U."/>
            <person name="Buiate E.A."/>
            <person name="Epstein L."/>
            <person name="Alkan N."/>
            <person name="Altmueller J."/>
            <person name="Alvarado-Balderrama L."/>
            <person name="Bauser C.A."/>
            <person name="Becker C."/>
            <person name="Birren B.W."/>
            <person name="Chen Z."/>
            <person name="Choi J."/>
            <person name="Crouch J.A."/>
            <person name="Duvick J.P."/>
            <person name="Farman M.A."/>
            <person name="Gan P."/>
            <person name="Heiman D."/>
            <person name="Henrissat B."/>
            <person name="Howard R.J."/>
            <person name="Kabbage M."/>
            <person name="Koch C."/>
            <person name="Kracher B."/>
            <person name="Kubo Y."/>
            <person name="Law A.D."/>
            <person name="Lebrun M.-H."/>
            <person name="Lee Y.-H."/>
            <person name="Miyara I."/>
            <person name="Moore N."/>
            <person name="Neumann U."/>
            <person name="Nordstroem K."/>
            <person name="Panaccione D.G."/>
            <person name="Panstruga R."/>
            <person name="Place M."/>
            <person name="Proctor R.H."/>
            <person name="Prusky D."/>
            <person name="Rech G."/>
            <person name="Reinhardt R."/>
            <person name="Rollins J.A."/>
            <person name="Rounsley S."/>
            <person name="Schardl C.L."/>
            <person name="Schwartz D.C."/>
            <person name="Shenoy N."/>
            <person name="Shirasu K."/>
            <person name="Sikhakolli U.R."/>
            <person name="Stueber K."/>
            <person name="Sukno S.A."/>
            <person name="Sweigard J.A."/>
            <person name="Takano Y."/>
            <person name="Takahara H."/>
            <person name="Trail F."/>
            <person name="van der Does H.C."/>
            <person name="Voll L.M."/>
            <person name="Will I."/>
            <person name="Young S."/>
            <person name="Zeng Q."/>
            <person name="Zhang J."/>
            <person name="Zhou S."/>
            <person name="Dickman M.B."/>
            <person name="Schulze-Lefert P."/>
            <person name="Ver Loren van Themaat E."/>
            <person name="Ma L.-J."/>
            <person name="Vaillancourt L.J."/>
        </authorList>
    </citation>
    <scope>NUCLEOTIDE SEQUENCE [LARGE SCALE GENOMIC DNA]</scope>
    <source>
        <strain evidence="3">IMI 349063</strain>
    </source>
</reference>
<keyword evidence="1" id="KW-0472">Membrane</keyword>
<dbReference type="Proteomes" id="UP000007174">
    <property type="component" value="Unassembled WGS sequence"/>
</dbReference>
<dbReference type="VEuPathDB" id="FungiDB:CH63R_05919"/>
<accession>H1VW63</accession>
<keyword evidence="1" id="KW-1133">Transmembrane helix</keyword>
<organism evidence="2 3">
    <name type="scientific">Colletotrichum higginsianum (strain IMI 349063)</name>
    <name type="common">Crucifer anthracnose fungus</name>
    <dbReference type="NCBI Taxonomy" id="759273"/>
    <lineage>
        <taxon>Eukaryota</taxon>
        <taxon>Fungi</taxon>
        <taxon>Dikarya</taxon>
        <taxon>Ascomycota</taxon>
        <taxon>Pezizomycotina</taxon>
        <taxon>Sordariomycetes</taxon>
        <taxon>Hypocreomycetidae</taxon>
        <taxon>Glomerellales</taxon>
        <taxon>Glomerellaceae</taxon>
        <taxon>Colletotrichum</taxon>
        <taxon>Colletotrichum destructivum species complex</taxon>
    </lineage>
</organism>
<dbReference type="AlphaFoldDB" id="H1VW63"/>
<dbReference type="EMBL" id="CACQ02006919">
    <property type="protein sequence ID" value="CCF44474.1"/>
    <property type="molecule type" value="Genomic_DNA"/>
</dbReference>
<dbReference type="HOGENOM" id="CLU_082755_2_0_1"/>
<evidence type="ECO:0000313" key="2">
    <source>
        <dbReference type="EMBL" id="CCF44474.1"/>
    </source>
</evidence>
<dbReference type="STRING" id="759273.H1VW63"/>
<gene>
    <name evidence="2" type="ORF">CH063_13858</name>
</gene>